<keyword evidence="2 8" id="KW-0255">Endonuclease</keyword>
<reference evidence="11" key="1">
    <citation type="submission" date="2022-02" db="EMBL/GenBank/DDBJ databases">
        <authorList>
            <person name="Henning P.M."/>
            <person name="McCubbin A.G."/>
            <person name="Shore J.S."/>
        </authorList>
    </citation>
    <scope>NUCLEOTIDE SEQUENCE</scope>
    <source>
        <strain evidence="11">F60SS</strain>
        <tissue evidence="11">Leaves</tissue>
    </source>
</reference>
<dbReference type="AlphaFoldDB" id="A0A9Q0J439"/>
<feature type="compositionally biased region" description="Acidic residues" evidence="9">
    <location>
        <begin position="219"/>
        <end position="237"/>
    </location>
</feature>
<dbReference type="GO" id="GO:0017108">
    <property type="term" value="F:5'-flap endonuclease activity"/>
    <property type="evidence" value="ECO:0007669"/>
    <property type="project" value="InterPro"/>
</dbReference>
<keyword evidence="6 8" id="KW-0234">DNA repair</keyword>
<gene>
    <name evidence="11" type="ORF">Tsubulata_008089</name>
</gene>
<dbReference type="EC" id="3.1.-.-" evidence="8"/>
<comment type="function">
    <text evidence="8">Catalytic subunit of a heterodimeric structure-specific endonuclease that resolves DNA secondary structures generated during DNA repair and recombination. Has endonuclease activity towards branched DNA substrates, introducing single-strand cuts in duplex DNA close to junctions with ss-DNA.</text>
</comment>
<evidence type="ECO:0000256" key="7">
    <source>
        <dbReference type="ARBA" id="ARBA00023242"/>
    </source>
</evidence>
<evidence type="ECO:0000256" key="1">
    <source>
        <dbReference type="ARBA" id="ARBA00022722"/>
    </source>
</evidence>
<comment type="cofactor">
    <cofactor evidence="8">
        <name>a divalent metal cation</name>
        <dbReference type="ChEBI" id="CHEBI:60240"/>
    </cofactor>
</comment>
<reference evidence="11" key="2">
    <citation type="journal article" date="2023" name="Plants (Basel)">
        <title>Annotation of the Turnera subulata (Passifloraceae) Draft Genome Reveals the S-Locus Evolved after the Divergence of Turneroideae from Passifloroideae in a Stepwise Manner.</title>
        <authorList>
            <person name="Henning P.M."/>
            <person name="Roalson E.H."/>
            <person name="Mir W."/>
            <person name="McCubbin A.G."/>
            <person name="Shore J.S."/>
        </authorList>
    </citation>
    <scope>NUCLEOTIDE SEQUENCE</scope>
    <source>
        <strain evidence="11">F60SS</strain>
    </source>
</reference>
<evidence type="ECO:0000256" key="6">
    <source>
        <dbReference type="ARBA" id="ARBA00023204"/>
    </source>
</evidence>
<dbReference type="CDD" id="cd10455">
    <property type="entry name" value="GIY-YIG_SLX1"/>
    <property type="match status" value="1"/>
</dbReference>
<keyword evidence="7 8" id="KW-0539">Nucleus</keyword>
<comment type="similarity">
    <text evidence="8">Belongs to the SLX1 family.</text>
</comment>
<dbReference type="InterPro" id="IPR000305">
    <property type="entry name" value="GIY-YIG_endonuc"/>
</dbReference>
<comment type="caution">
    <text evidence="11">The sequence shown here is derived from an EMBL/GenBank/DDBJ whole genome shotgun (WGS) entry which is preliminary data.</text>
</comment>
<accession>A0A9Q0J439</accession>
<dbReference type="FunFam" id="3.40.1440.10:FF:000005">
    <property type="entry name" value="Structure-specific endonuclease subunit SLX1 homolog"/>
    <property type="match status" value="1"/>
</dbReference>
<evidence type="ECO:0000256" key="5">
    <source>
        <dbReference type="ARBA" id="ARBA00023172"/>
    </source>
</evidence>
<dbReference type="Pfam" id="PF01541">
    <property type="entry name" value="GIY-YIG"/>
    <property type="match status" value="1"/>
</dbReference>
<protein>
    <recommendedName>
        <fullName evidence="8">Structure-specific endonuclease subunit SLX1 homolog</fullName>
        <ecNumber evidence="8">3.1.-.-</ecNumber>
    </recommendedName>
</protein>
<comment type="subcellular location">
    <subcellularLocation>
        <location evidence="8">Nucleus</location>
    </subcellularLocation>
</comment>
<feature type="compositionally biased region" description="Polar residues" evidence="9">
    <location>
        <begin position="286"/>
        <end position="314"/>
    </location>
</feature>
<evidence type="ECO:0000313" key="11">
    <source>
        <dbReference type="EMBL" id="KAJ4828916.1"/>
    </source>
</evidence>
<name>A0A9Q0J439_9ROSI</name>
<dbReference type="InterPro" id="IPR050381">
    <property type="entry name" value="SLX1_endonuclease"/>
</dbReference>
<keyword evidence="12" id="KW-1185">Reference proteome</keyword>
<feature type="region of interest" description="Disordered" evidence="9">
    <location>
        <begin position="214"/>
        <end position="244"/>
    </location>
</feature>
<dbReference type="InterPro" id="IPR027520">
    <property type="entry name" value="Slx1"/>
</dbReference>
<evidence type="ECO:0000256" key="2">
    <source>
        <dbReference type="ARBA" id="ARBA00022759"/>
    </source>
</evidence>
<evidence type="ECO:0000259" key="10">
    <source>
        <dbReference type="PROSITE" id="PS50164"/>
    </source>
</evidence>
<evidence type="ECO:0000256" key="3">
    <source>
        <dbReference type="ARBA" id="ARBA00022763"/>
    </source>
</evidence>
<feature type="region of interest" description="Disordered" evidence="9">
    <location>
        <begin position="1"/>
        <end position="53"/>
    </location>
</feature>
<evidence type="ECO:0000313" key="12">
    <source>
        <dbReference type="Proteomes" id="UP001141552"/>
    </source>
</evidence>
<dbReference type="GO" id="GO:0008821">
    <property type="term" value="F:crossover junction DNA endonuclease activity"/>
    <property type="evidence" value="ECO:0007669"/>
    <property type="project" value="TreeGrafter"/>
</dbReference>
<dbReference type="PROSITE" id="PS50164">
    <property type="entry name" value="GIY_YIG"/>
    <property type="match status" value="1"/>
</dbReference>
<dbReference type="InterPro" id="IPR035901">
    <property type="entry name" value="GIY-YIG_endonuc_sf"/>
</dbReference>
<keyword evidence="1 8" id="KW-0540">Nuclease</keyword>
<dbReference type="GO" id="GO:0033557">
    <property type="term" value="C:Slx1-Slx4 complex"/>
    <property type="evidence" value="ECO:0007669"/>
    <property type="project" value="UniProtKB-UniRule"/>
</dbReference>
<comment type="caution">
    <text evidence="8">Lacks conserved residue(s) required for the propagation of feature annotation.</text>
</comment>
<keyword evidence="4 8" id="KW-0378">Hydrolase</keyword>
<dbReference type="EMBL" id="JAKUCV010006047">
    <property type="protein sequence ID" value="KAJ4828916.1"/>
    <property type="molecule type" value="Genomic_DNA"/>
</dbReference>
<feature type="domain" description="GIY-YIG" evidence="10">
    <location>
        <begin position="60"/>
        <end position="142"/>
    </location>
</feature>
<evidence type="ECO:0000256" key="4">
    <source>
        <dbReference type="ARBA" id="ARBA00022801"/>
    </source>
</evidence>
<sequence length="508" mass="57550">MRKSSSLDTWKRKKKQNPLPKTAKPTKNDTQSPPETLLVNPQQQQQLPTQDQTKTQQGKGFFACYLLTSLCPRFKGHTYIGFTVNPRRRIRQHNGEIGCGAFRTKKRRPWEMVLCIYGFPTNVSALQFEWAWQHPRESVNVREAAAAFKTFSGVANKIKLAYTMLNLPAWSSLGITVNYFSTKYTNHSGGCPSLPQNMKVKVCPMDELPCYTETSESFSEGEDADEDWENEVNEDTTDTIRNSDANLVSLQPSFMDECLSYNGRGQSLLQDGYSKHDKHSEEDSSRNSSNTDGTVGETNASEEIHTSTDYAQVLDTTSFEQSELFKEYYRMETEDRMKPSDQKEHEHADDNHGTVKEKNADVTTHTPAGYAHNSIDKTSYGQFGKFNETGRRESNDPPTMDLDDVQPYRFINSPARAASPRGTSISSREIGDVDMFTTIDDGSPELSWQRLKTFTRKPVDTLKPDHSYTSPKEIEVIDLLSPTSEYVTQSSRKKRKVLSVVPEIIDLT</sequence>
<dbReference type="OrthoDB" id="24645at2759"/>
<dbReference type="Proteomes" id="UP001141552">
    <property type="component" value="Unassembled WGS sequence"/>
</dbReference>
<feature type="region of interest" description="Disordered" evidence="9">
    <location>
        <begin position="334"/>
        <end position="400"/>
    </location>
</feature>
<organism evidence="11 12">
    <name type="scientific">Turnera subulata</name>
    <dbReference type="NCBI Taxonomy" id="218843"/>
    <lineage>
        <taxon>Eukaryota</taxon>
        <taxon>Viridiplantae</taxon>
        <taxon>Streptophyta</taxon>
        <taxon>Embryophyta</taxon>
        <taxon>Tracheophyta</taxon>
        <taxon>Spermatophyta</taxon>
        <taxon>Magnoliopsida</taxon>
        <taxon>eudicotyledons</taxon>
        <taxon>Gunneridae</taxon>
        <taxon>Pentapetalae</taxon>
        <taxon>rosids</taxon>
        <taxon>fabids</taxon>
        <taxon>Malpighiales</taxon>
        <taxon>Passifloraceae</taxon>
        <taxon>Turnera</taxon>
    </lineage>
</organism>
<feature type="compositionally biased region" description="Basic and acidic residues" evidence="9">
    <location>
        <begin position="273"/>
        <end position="285"/>
    </location>
</feature>
<feature type="region of interest" description="Disordered" evidence="9">
    <location>
        <begin position="269"/>
        <end position="314"/>
    </location>
</feature>
<proteinExistence type="inferred from homology"/>
<dbReference type="PANTHER" id="PTHR20208:SF10">
    <property type="entry name" value="STRUCTURE-SPECIFIC ENDONUCLEASE SUBUNIT SLX1"/>
    <property type="match status" value="1"/>
</dbReference>
<comment type="subunit">
    <text evidence="8">Forms a heterodimer with a member of the SLX4 family.</text>
</comment>
<dbReference type="PANTHER" id="PTHR20208">
    <property type="entry name" value="STRUCTURE-SPECIFIC ENDONUCLEASE SUBUNIT SLX1"/>
    <property type="match status" value="1"/>
</dbReference>
<keyword evidence="3 8" id="KW-0227">DNA damage</keyword>
<feature type="compositionally biased region" description="Basic and acidic residues" evidence="9">
    <location>
        <begin position="334"/>
        <end position="360"/>
    </location>
</feature>
<evidence type="ECO:0000256" key="8">
    <source>
        <dbReference type="HAMAP-Rule" id="MF_03100"/>
    </source>
</evidence>
<feature type="compositionally biased region" description="Low complexity" evidence="9">
    <location>
        <begin position="42"/>
        <end position="53"/>
    </location>
</feature>
<keyword evidence="5 8" id="KW-0233">DNA recombination</keyword>
<evidence type="ECO:0000256" key="9">
    <source>
        <dbReference type="SAM" id="MobiDB-lite"/>
    </source>
</evidence>
<dbReference type="Gene3D" id="3.40.1440.10">
    <property type="entry name" value="GIY-YIG endonuclease"/>
    <property type="match status" value="1"/>
</dbReference>
<dbReference type="GO" id="GO:0000724">
    <property type="term" value="P:double-strand break repair via homologous recombination"/>
    <property type="evidence" value="ECO:0007669"/>
    <property type="project" value="TreeGrafter"/>
</dbReference>
<dbReference type="HAMAP" id="MF_03100">
    <property type="entry name" value="Endonuc_su_Slx1"/>
    <property type="match status" value="1"/>
</dbReference>